<keyword evidence="2" id="KW-1185">Reference proteome</keyword>
<accession>A0ABV6KVW7</accession>
<name>A0ABV6KVW7_9BACI</name>
<protein>
    <submittedName>
        <fullName evidence="1">Uncharacterized protein</fullName>
    </submittedName>
</protein>
<evidence type="ECO:0000313" key="1">
    <source>
        <dbReference type="EMBL" id="MFC0477419.1"/>
    </source>
</evidence>
<proteinExistence type="predicted"/>
<dbReference type="Proteomes" id="UP001589738">
    <property type="component" value="Unassembled WGS sequence"/>
</dbReference>
<gene>
    <name evidence="1" type="ORF">ACFFHF_19675</name>
</gene>
<dbReference type="EMBL" id="JBHLUU010000121">
    <property type="protein sequence ID" value="MFC0477419.1"/>
    <property type="molecule type" value="Genomic_DNA"/>
</dbReference>
<reference evidence="1 2" key="1">
    <citation type="submission" date="2024-09" db="EMBL/GenBank/DDBJ databases">
        <authorList>
            <person name="Sun Q."/>
            <person name="Mori K."/>
        </authorList>
    </citation>
    <scope>NUCLEOTIDE SEQUENCE [LARGE SCALE GENOMIC DNA]</scope>
    <source>
        <strain evidence="1 2">CGMCC 1.9126</strain>
    </source>
</reference>
<organism evidence="1 2">
    <name type="scientific">Robertmurraya beringensis</name>
    <dbReference type="NCBI Taxonomy" id="641660"/>
    <lineage>
        <taxon>Bacteria</taxon>
        <taxon>Bacillati</taxon>
        <taxon>Bacillota</taxon>
        <taxon>Bacilli</taxon>
        <taxon>Bacillales</taxon>
        <taxon>Bacillaceae</taxon>
        <taxon>Robertmurraya</taxon>
    </lineage>
</organism>
<comment type="caution">
    <text evidence="1">The sequence shown here is derived from an EMBL/GenBank/DDBJ whole genome shotgun (WGS) entry which is preliminary data.</text>
</comment>
<dbReference type="RefSeq" id="WP_377058886.1">
    <property type="nucleotide sequence ID" value="NZ_JBHLUU010000121.1"/>
</dbReference>
<evidence type="ECO:0000313" key="2">
    <source>
        <dbReference type="Proteomes" id="UP001589738"/>
    </source>
</evidence>
<sequence length="170" mass="19664">MIIPAIDVQLINEHLTTHEGVLYKLRIYYYQTKNPNLKQIIQKQYMVMLDHVRVMLELLDPNRTKEVKLQPIQFEIVPSSLAGSTSEQDKPIAIEGRATAQNMANMNFMSALMMKNPNVKAIHKEMSLQQGKLQEVYSSFITRGFNQEPPMSSKEAQQTIINRHKYLLMD</sequence>